<dbReference type="AlphaFoldDB" id="A0A2K9YRV1"/>
<evidence type="ECO:0000313" key="1">
    <source>
        <dbReference type="EMBL" id="AUW36425.1"/>
    </source>
</evidence>
<protein>
    <submittedName>
        <fullName evidence="2">Uncharacterized protein</fullName>
    </submittedName>
</protein>
<evidence type="ECO:0000313" key="2">
    <source>
        <dbReference type="EMBL" id="AUW36490.1"/>
    </source>
</evidence>
<geneLocation type="chloroplast" evidence="2"/>
<sequence>MYSPGGKLNALATAGAALQPPLSFHRLQLRIQGSSFFYLTYK</sequence>
<proteinExistence type="predicted"/>
<name>A0A2K9YRV1_HAELA</name>
<dbReference type="EMBL" id="MG677935">
    <property type="protein sequence ID" value="AUW36490.1"/>
    <property type="molecule type" value="Genomic_DNA"/>
</dbReference>
<gene>
    <name evidence="1" type="ORF">SG3EUKT974137.1</name>
    <name evidence="2" type="ORF">SG3EUKT975766.1</name>
</gene>
<reference evidence="2" key="1">
    <citation type="submission" date="2017-12" db="EMBL/GenBank/DDBJ databases">
        <authorList>
            <person name="Hurst M.R.H."/>
        </authorList>
    </citation>
    <scope>NUCLEOTIDE SEQUENCE</scope>
    <source>
        <strain evidence="2">UTEX 2505</strain>
    </source>
</reference>
<keyword evidence="2" id="KW-0934">Plastid</keyword>
<keyword evidence="2" id="KW-0150">Chloroplast</keyword>
<organism evidence="2">
    <name type="scientific">Haematococcus lacustris</name>
    <name type="common">Green alga</name>
    <name type="synonym">Haematococcus pluvialis</name>
    <dbReference type="NCBI Taxonomy" id="44745"/>
    <lineage>
        <taxon>Eukaryota</taxon>
        <taxon>Viridiplantae</taxon>
        <taxon>Chlorophyta</taxon>
        <taxon>core chlorophytes</taxon>
        <taxon>Chlorophyceae</taxon>
        <taxon>CS clade</taxon>
        <taxon>Chlamydomonadales</taxon>
        <taxon>Haematococcaceae</taxon>
        <taxon>Haematococcus</taxon>
    </lineage>
</organism>
<dbReference type="EMBL" id="MG677935">
    <property type="protein sequence ID" value="AUW36425.1"/>
    <property type="molecule type" value="Genomic_DNA"/>
</dbReference>
<accession>A0A2K9YRV1</accession>